<dbReference type="AlphaFoldDB" id="A0AAW0X9H9"/>
<dbReference type="EMBL" id="JARKIK010000043">
    <property type="protein sequence ID" value="KAK8736993.1"/>
    <property type="molecule type" value="Genomic_DNA"/>
</dbReference>
<keyword evidence="2" id="KW-0863">Zinc-finger</keyword>
<dbReference type="InterPro" id="IPR013088">
    <property type="entry name" value="Znf_NHR/GATA"/>
</dbReference>
<dbReference type="EMBL" id="JARKIK010000043">
    <property type="protein sequence ID" value="KAK8736989.1"/>
    <property type="molecule type" value="Genomic_DNA"/>
</dbReference>
<protein>
    <recommendedName>
        <fullName evidence="10">Nuclear receptor domain-containing protein</fullName>
    </recommendedName>
</protein>
<evidence type="ECO:0000256" key="5">
    <source>
        <dbReference type="ARBA" id="ARBA00023125"/>
    </source>
</evidence>
<keyword evidence="6" id="KW-0804">Transcription</keyword>
<dbReference type="EMBL" id="JARKIK010000043">
    <property type="protein sequence ID" value="KAK8736990.1"/>
    <property type="molecule type" value="Genomic_DNA"/>
</dbReference>
<evidence type="ECO:0000256" key="3">
    <source>
        <dbReference type="ARBA" id="ARBA00022833"/>
    </source>
</evidence>
<name>A0AAW0X9H9_CHEQU</name>
<dbReference type="GO" id="GO:0043565">
    <property type="term" value="F:sequence-specific DNA binding"/>
    <property type="evidence" value="ECO:0007669"/>
    <property type="project" value="InterPro"/>
</dbReference>
<evidence type="ECO:0000259" key="10">
    <source>
        <dbReference type="PROSITE" id="PS51030"/>
    </source>
</evidence>
<keyword evidence="8" id="KW-0539">Nucleus</keyword>
<accession>A0AAW0X9H9</accession>
<evidence type="ECO:0000256" key="8">
    <source>
        <dbReference type="ARBA" id="ARBA00023242"/>
    </source>
</evidence>
<gene>
    <name evidence="11" type="ORF">OTU49_004754</name>
</gene>
<comment type="caution">
    <text evidence="11">The sequence shown here is derived from an EMBL/GenBank/DDBJ whole genome shotgun (WGS) entry which is preliminary data.</text>
</comment>
<evidence type="ECO:0000256" key="6">
    <source>
        <dbReference type="ARBA" id="ARBA00023163"/>
    </source>
</evidence>
<evidence type="ECO:0000313" key="11">
    <source>
        <dbReference type="EMBL" id="KAK8736989.1"/>
    </source>
</evidence>
<keyword evidence="12" id="KW-1185">Reference proteome</keyword>
<feature type="domain" description="Nuclear receptor" evidence="10">
    <location>
        <begin position="35"/>
        <end position="101"/>
    </location>
</feature>
<dbReference type="EMBL" id="JARKIK010000043">
    <property type="protein sequence ID" value="KAK8736988.1"/>
    <property type="molecule type" value="Genomic_DNA"/>
</dbReference>
<feature type="compositionally biased region" description="Basic residues" evidence="9">
    <location>
        <begin position="227"/>
        <end position="236"/>
    </location>
</feature>
<dbReference type="PANTHER" id="PTHR46536:SF3">
    <property type="entry name" value="ARF7 EFFECTOR PROTEIN C-TERMINAL DOMAIN-CONTAINING PROTEIN"/>
    <property type="match status" value="1"/>
</dbReference>
<evidence type="ECO:0000256" key="2">
    <source>
        <dbReference type="ARBA" id="ARBA00022771"/>
    </source>
</evidence>
<dbReference type="InterPro" id="IPR001628">
    <property type="entry name" value="Znf_hrmn_rcpt"/>
</dbReference>
<proteinExistence type="predicted"/>
<dbReference type="GO" id="GO:0003700">
    <property type="term" value="F:DNA-binding transcription factor activity"/>
    <property type="evidence" value="ECO:0007669"/>
    <property type="project" value="InterPro"/>
</dbReference>
<keyword evidence="5" id="KW-0238">DNA-binding</keyword>
<dbReference type="PROSITE" id="PS51030">
    <property type="entry name" value="NUCLEAR_REC_DBD_2"/>
    <property type="match status" value="1"/>
</dbReference>
<keyword evidence="3" id="KW-0862">Zinc</keyword>
<dbReference type="EMBL" id="JARKIK010000043">
    <property type="protein sequence ID" value="KAK8736992.1"/>
    <property type="molecule type" value="Genomic_DNA"/>
</dbReference>
<sequence length="396" mass="44806">MESSEPNIRMPGVLMPSYQRLINTEEGRLAMKRIRVECGVCKATRFYSIHRGITRIAGVVACEACRQFYQRFKKQPWILNCNKGGRCFGLDETPKNKCKACWVAHIICRCPVPISLYNHLVGYLPTDLKSKMAGRPPTVDEVPEKERGGLGLEVYKDNDWVDVTDKEEVESLLRNEEENETDEANEPDLDMEFEAEEEVVDDPGLPEQAALDVSTTLNLEPKISQPQKKRGKKKSKTFANSDGQSLASAVEEMQINSQLKFMENFNPKTSERVRRKKKKVQYFTSTARSQQMGLNQQFPASAVNTHSALISSASSVKMTKAQNQQYCHGSDGSIVYSGKDLCDCLQSLCPGCHYPCPKCGSAKCGNECRIHRKWYYEKVEVEGTKLTWTNEFVKKK</sequence>
<dbReference type="InterPro" id="IPR029264">
    <property type="entry name" value="ARF7EP_C"/>
</dbReference>
<evidence type="ECO:0000256" key="9">
    <source>
        <dbReference type="SAM" id="MobiDB-lite"/>
    </source>
</evidence>
<evidence type="ECO:0000256" key="7">
    <source>
        <dbReference type="ARBA" id="ARBA00023170"/>
    </source>
</evidence>
<dbReference type="PANTHER" id="PTHR46536">
    <property type="entry name" value="ARL14 EFFECTOR PROTEIN"/>
    <property type="match status" value="1"/>
</dbReference>
<feature type="region of interest" description="Disordered" evidence="9">
    <location>
        <begin position="221"/>
        <end position="245"/>
    </location>
</feature>
<dbReference type="Pfam" id="PF14949">
    <property type="entry name" value="ARF7EP_C"/>
    <property type="match status" value="1"/>
</dbReference>
<keyword evidence="4" id="KW-0805">Transcription regulation</keyword>
<dbReference type="Proteomes" id="UP001445076">
    <property type="component" value="Unassembled WGS sequence"/>
</dbReference>
<reference evidence="11" key="2">
    <citation type="submission" date="2024-01" db="EMBL/GenBank/DDBJ databases">
        <authorList>
            <person name="He J."/>
            <person name="Wang M."/>
            <person name="Zheng J."/>
            <person name="Liu Z."/>
        </authorList>
    </citation>
    <scope>NUCLEOTIDE SEQUENCE</scope>
    <source>
        <strain evidence="11">ZL_2023a</strain>
        <tissue evidence="11">Muscle</tissue>
    </source>
</reference>
<keyword evidence="7" id="KW-0675">Receptor</keyword>
<dbReference type="GO" id="GO:0008270">
    <property type="term" value="F:zinc ion binding"/>
    <property type="evidence" value="ECO:0007669"/>
    <property type="project" value="UniProtKB-KW"/>
</dbReference>
<keyword evidence="1" id="KW-0479">Metal-binding</keyword>
<evidence type="ECO:0000256" key="1">
    <source>
        <dbReference type="ARBA" id="ARBA00022723"/>
    </source>
</evidence>
<organism evidence="11 12">
    <name type="scientific">Cherax quadricarinatus</name>
    <name type="common">Australian red claw crayfish</name>
    <dbReference type="NCBI Taxonomy" id="27406"/>
    <lineage>
        <taxon>Eukaryota</taxon>
        <taxon>Metazoa</taxon>
        <taxon>Ecdysozoa</taxon>
        <taxon>Arthropoda</taxon>
        <taxon>Crustacea</taxon>
        <taxon>Multicrustacea</taxon>
        <taxon>Malacostraca</taxon>
        <taxon>Eumalacostraca</taxon>
        <taxon>Eucarida</taxon>
        <taxon>Decapoda</taxon>
        <taxon>Pleocyemata</taxon>
        <taxon>Astacidea</taxon>
        <taxon>Parastacoidea</taxon>
        <taxon>Parastacidae</taxon>
        <taxon>Cherax</taxon>
    </lineage>
</organism>
<dbReference type="Gene3D" id="3.30.50.10">
    <property type="entry name" value="Erythroid Transcription Factor GATA-1, subunit A"/>
    <property type="match status" value="1"/>
</dbReference>
<evidence type="ECO:0000256" key="4">
    <source>
        <dbReference type="ARBA" id="ARBA00023015"/>
    </source>
</evidence>
<evidence type="ECO:0000313" key="12">
    <source>
        <dbReference type="Proteomes" id="UP001445076"/>
    </source>
</evidence>
<reference evidence="11 12" key="1">
    <citation type="journal article" date="2024" name="BMC Genomics">
        <title>Genome assembly of redclaw crayfish (Cherax quadricarinatus) provides insights into its immune adaptation and hypoxia tolerance.</title>
        <authorList>
            <person name="Liu Z."/>
            <person name="Zheng J."/>
            <person name="Li H."/>
            <person name="Fang K."/>
            <person name="Wang S."/>
            <person name="He J."/>
            <person name="Zhou D."/>
            <person name="Weng S."/>
            <person name="Chi M."/>
            <person name="Gu Z."/>
            <person name="He J."/>
            <person name="Li F."/>
            <person name="Wang M."/>
        </authorList>
    </citation>
    <scope>NUCLEOTIDE SEQUENCE [LARGE SCALE GENOMIC DNA]</scope>
    <source>
        <strain evidence="11">ZL_2023a</strain>
    </source>
</reference>